<dbReference type="Proteomes" id="UP000215126">
    <property type="component" value="Chromosome 1"/>
</dbReference>
<keyword evidence="2" id="KW-1185">Reference proteome</keyword>
<dbReference type="AlphaFoldDB" id="A0A239SHY8"/>
<reference evidence="1 2" key="1">
    <citation type="submission" date="2017-06" db="EMBL/GenBank/DDBJ databases">
        <authorList>
            <consortium name="Pathogen Informatics"/>
        </authorList>
    </citation>
    <scope>NUCLEOTIDE SEQUENCE [LARGE SCALE GENOMIC DNA]</scope>
    <source>
        <strain evidence="1 2">NCTC13161</strain>
    </source>
</reference>
<protein>
    <recommendedName>
        <fullName evidence="3">Phage tail protein</fullName>
    </recommendedName>
</protein>
<name>A0A239SHY8_9BURK</name>
<evidence type="ECO:0008006" key="3">
    <source>
        <dbReference type="Google" id="ProtNLM"/>
    </source>
</evidence>
<dbReference type="GeneID" id="88097744"/>
<gene>
    <name evidence="1" type="ORF">SAMEA4530655_01919</name>
</gene>
<proteinExistence type="predicted"/>
<evidence type="ECO:0000313" key="2">
    <source>
        <dbReference type="Proteomes" id="UP000215126"/>
    </source>
</evidence>
<evidence type="ECO:0000313" key="1">
    <source>
        <dbReference type="EMBL" id="SNU84303.1"/>
    </source>
</evidence>
<accession>A0A239SHY8</accession>
<sequence length="334" mass="34132">MTANDFLAFANGASANVLPQAEYAALSALLASGFQAGTAQSAQVNKVWRQSSIMAAVLAQLIVDTTGQNAVDDGTTATLLANLKAAVSARSVGVVGTSRNASMSIATASVTGTFTADELIVETALGGLRYSLANVSDTFNLTTDMDTGSAPASGYVALYKLFNPSTGASVRRIVNATSITAPEVFSGANPPAGFTASALVAVVPTNASAQFAAGTNLVCRWVNRPASMALNSSVVKTSFTALNFTNIPRNARRAKIIVGTTCNAVGTTQTLDLAMDANASGQISCGAATSISGNGNNSNAIVDIGTPQTLFYRADNTPNNGTAIFSFYVTGYEF</sequence>
<dbReference type="RefSeq" id="WP_224786803.1">
    <property type="nucleotide sequence ID" value="NZ_CABPRX010000003.1"/>
</dbReference>
<dbReference type="EMBL" id="LT906435">
    <property type="protein sequence ID" value="SNU84303.1"/>
    <property type="molecule type" value="Genomic_DNA"/>
</dbReference>
<dbReference type="STRING" id="93222.NA29_13855"/>
<organism evidence="1 2">
    <name type="scientific">Pandoraea sputorum</name>
    <dbReference type="NCBI Taxonomy" id="93222"/>
    <lineage>
        <taxon>Bacteria</taxon>
        <taxon>Pseudomonadati</taxon>
        <taxon>Pseudomonadota</taxon>
        <taxon>Betaproteobacteria</taxon>
        <taxon>Burkholderiales</taxon>
        <taxon>Burkholderiaceae</taxon>
        <taxon>Pandoraea</taxon>
    </lineage>
</organism>